<name>A0ACA9Q2N0_9GLOM</name>
<gene>
    <name evidence="1" type="ORF">DHETER_LOCUS13415</name>
</gene>
<feature type="non-terminal residue" evidence="1">
    <location>
        <position position="45"/>
    </location>
</feature>
<evidence type="ECO:0000313" key="1">
    <source>
        <dbReference type="EMBL" id="CAG8730638.1"/>
    </source>
</evidence>
<reference evidence="1" key="1">
    <citation type="submission" date="2021-06" db="EMBL/GenBank/DDBJ databases">
        <authorList>
            <person name="Kallberg Y."/>
            <person name="Tangrot J."/>
            <person name="Rosling A."/>
        </authorList>
    </citation>
    <scope>NUCLEOTIDE SEQUENCE</scope>
    <source>
        <strain evidence="1">IL203A</strain>
    </source>
</reference>
<organism evidence="1 2">
    <name type="scientific">Dentiscutata heterogama</name>
    <dbReference type="NCBI Taxonomy" id="1316150"/>
    <lineage>
        <taxon>Eukaryota</taxon>
        <taxon>Fungi</taxon>
        <taxon>Fungi incertae sedis</taxon>
        <taxon>Mucoromycota</taxon>
        <taxon>Glomeromycotina</taxon>
        <taxon>Glomeromycetes</taxon>
        <taxon>Diversisporales</taxon>
        <taxon>Gigasporaceae</taxon>
        <taxon>Dentiscutata</taxon>
    </lineage>
</organism>
<dbReference type="Proteomes" id="UP000789702">
    <property type="component" value="Unassembled WGS sequence"/>
</dbReference>
<feature type="non-terminal residue" evidence="1">
    <location>
        <position position="1"/>
    </location>
</feature>
<dbReference type="EMBL" id="CAJVPU010036648">
    <property type="protein sequence ID" value="CAG8730638.1"/>
    <property type="molecule type" value="Genomic_DNA"/>
</dbReference>
<keyword evidence="2" id="KW-1185">Reference proteome</keyword>
<accession>A0ACA9Q2N0</accession>
<sequence>TVKQNLNVPCNDLEQPFDFKYTILCENETAREWREKGFLLWLEEN</sequence>
<comment type="caution">
    <text evidence="1">The sequence shown here is derived from an EMBL/GenBank/DDBJ whole genome shotgun (WGS) entry which is preliminary data.</text>
</comment>
<protein>
    <submittedName>
        <fullName evidence="1">6486_t:CDS:1</fullName>
    </submittedName>
</protein>
<proteinExistence type="predicted"/>
<evidence type="ECO:0000313" key="2">
    <source>
        <dbReference type="Proteomes" id="UP000789702"/>
    </source>
</evidence>